<feature type="transmembrane region" description="Helical" evidence="5">
    <location>
        <begin position="143"/>
        <end position="167"/>
    </location>
</feature>
<name>A0A7H8QY13_TALRU</name>
<dbReference type="PANTHER" id="PTHR23294:SF59">
    <property type="entry name" value="UNC93-LIKE PROTEIN C922.05C"/>
    <property type="match status" value="1"/>
</dbReference>
<evidence type="ECO:0000313" key="6">
    <source>
        <dbReference type="EMBL" id="QKX58676.1"/>
    </source>
</evidence>
<dbReference type="GeneID" id="55993300"/>
<dbReference type="EMBL" id="CP055900">
    <property type="protein sequence ID" value="QKX58676.1"/>
    <property type="molecule type" value="Genomic_DNA"/>
</dbReference>
<feature type="transmembrane region" description="Helical" evidence="5">
    <location>
        <begin position="55"/>
        <end position="75"/>
    </location>
</feature>
<dbReference type="InterPro" id="IPR010291">
    <property type="entry name" value="Ion_channel_UNC-93"/>
</dbReference>
<accession>A0A7H8QY13</accession>
<keyword evidence="4 5" id="KW-0472">Membrane</keyword>
<evidence type="ECO:0000256" key="2">
    <source>
        <dbReference type="ARBA" id="ARBA00022692"/>
    </source>
</evidence>
<evidence type="ECO:0000256" key="5">
    <source>
        <dbReference type="SAM" id="Phobius"/>
    </source>
</evidence>
<feature type="transmembrane region" description="Helical" evidence="5">
    <location>
        <begin position="408"/>
        <end position="427"/>
    </location>
</feature>
<sequence length="475" mass="51646">MVVKIPGLPLVRLHSPFWQNVIMGVIVALAAGLYEALNMLGAGGGRPNSAQTVQVVNATLCAVWVLSSTFSGSLLNTIGPALTAFLGVVGYIIYVGSLWYFDRTGHEGFPIFAAIAIGFSAGCLFCTMGYISMSYSEERERGTFISLSFNLQAFGAAVGGIIPLIINRKSNQVAGVPEAVYIVFIVMQVCGCLLAFALRPPSKITRDDGTQVATIQSRGFIEELKSSLEIFRDWKLLLMLPAFVPSECFLVYAGSVNAYHNSLRARSLLSFVAVVVQIPAGIGLQTILDHDKWSRRTRAMTGLVVVGVPLIAAWTWEVVRTRNYDRSSPPTNPTDWNDDAFIPIFFLFVLNWTASVLWPYVILYFLGCLTNSPRKSANYAGVFRAAQGAGEAICFGVDSIGVPYIKEAGVLLAFYTTGVIIFAYLAVFHISETQYFAGEEGVVIPQRVLKEQVPENELEEQKRLKAVSGGAGGSE</sequence>
<reference evidence="7" key="1">
    <citation type="submission" date="2020-06" db="EMBL/GenBank/DDBJ databases">
        <title>A chromosome-scale genome assembly of Talaromyces rugulosus W13939.</title>
        <authorList>
            <person name="Wang B."/>
            <person name="Guo L."/>
            <person name="Ye K."/>
            <person name="Wang L."/>
        </authorList>
    </citation>
    <scope>NUCLEOTIDE SEQUENCE [LARGE SCALE GENOMIC DNA]</scope>
    <source>
        <strain evidence="7">W13939</strain>
    </source>
</reference>
<feature type="transmembrane region" description="Helical" evidence="5">
    <location>
        <begin position="108"/>
        <end position="131"/>
    </location>
</feature>
<dbReference type="OrthoDB" id="4220075at2759"/>
<feature type="transmembrane region" description="Helical" evidence="5">
    <location>
        <begin position="300"/>
        <end position="319"/>
    </location>
</feature>
<keyword evidence="3 5" id="KW-1133">Transmembrane helix</keyword>
<keyword evidence="7" id="KW-1185">Reference proteome</keyword>
<feature type="transmembrane region" description="Helical" evidence="5">
    <location>
        <begin position="268"/>
        <end position="288"/>
    </location>
</feature>
<feature type="transmembrane region" description="Helical" evidence="5">
    <location>
        <begin position="340"/>
        <end position="366"/>
    </location>
</feature>
<comment type="subcellular location">
    <subcellularLocation>
        <location evidence="1">Membrane</location>
        <topology evidence="1">Multi-pass membrane protein</topology>
    </subcellularLocation>
</comment>
<dbReference type="KEGG" id="trg:TRUGW13939_05803"/>
<keyword evidence="2 5" id="KW-0812">Transmembrane</keyword>
<evidence type="ECO:0000256" key="1">
    <source>
        <dbReference type="ARBA" id="ARBA00004141"/>
    </source>
</evidence>
<dbReference type="InterPro" id="IPR051617">
    <property type="entry name" value="UNC-93-like_regulator"/>
</dbReference>
<feature type="transmembrane region" description="Helical" evidence="5">
    <location>
        <begin position="179"/>
        <end position="198"/>
    </location>
</feature>
<protein>
    <recommendedName>
        <fullName evidence="8">Major facilitator superfamily (MFS) profile domain-containing protein</fullName>
    </recommendedName>
</protein>
<evidence type="ECO:0000256" key="4">
    <source>
        <dbReference type="ARBA" id="ARBA00023136"/>
    </source>
</evidence>
<feature type="transmembrane region" description="Helical" evidence="5">
    <location>
        <begin position="81"/>
        <end position="101"/>
    </location>
</feature>
<dbReference type="GO" id="GO:0016020">
    <property type="term" value="C:membrane"/>
    <property type="evidence" value="ECO:0007669"/>
    <property type="project" value="UniProtKB-SubCell"/>
</dbReference>
<gene>
    <name evidence="6" type="ORF">TRUGW13939_05803</name>
</gene>
<dbReference type="RefSeq" id="XP_035344854.1">
    <property type="nucleotide sequence ID" value="XM_035488961.1"/>
</dbReference>
<dbReference type="Proteomes" id="UP000509510">
    <property type="component" value="Chromosome III"/>
</dbReference>
<dbReference type="InterPro" id="IPR036259">
    <property type="entry name" value="MFS_trans_sf"/>
</dbReference>
<evidence type="ECO:0000313" key="7">
    <source>
        <dbReference type="Proteomes" id="UP000509510"/>
    </source>
</evidence>
<dbReference type="Gene3D" id="1.20.1250.20">
    <property type="entry name" value="MFS general substrate transporter like domains"/>
    <property type="match status" value="1"/>
</dbReference>
<dbReference type="PANTHER" id="PTHR23294">
    <property type="entry name" value="ET TRANSLATION PRODUCT-RELATED"/>
    <property type="match status" value="1"/>
</dbReference>
<dbReference type="AlphaFoldDB" id="A0A7H8QY13"/>
<proteinExistence type="predicted"/>
<evidence type="ECO:0008006" key="8">
    <source>
        <dbReference type="Google" id="ProtNLM"/>
    </source>
</evidence>
<dbReference type="SUPFAM" id="SSF103473">
    <property type="entry name" value="MFS general substrate transporter"/>
    <property type="match status" value="1"/>
</dbReference>
<feature type="transmembrane region" description="Helical" evidence="5">
    <location>
        <begin position="17"/>
        <end position="34"/>
    </location>
</feature>
<organism evidence="6 7">
    <name type="scientific">Talaromyces rugulosus</name>
    <name type="common">Penicillium rugulosum</name>
    <dbReference type="NCBI Taxonomy" id="121627"/>
    <lineage>
        <taxon>Eukaryota</taxon>
        <taxon>Fungi</taxon>
        <taxon>Dikarya</taxon>
        <taxon>Ascomycota</taxon>
        <taxon>Pezizomycotina</taxon>
        <taxon>Eurotiomycetes</taxon>
        <taxon>Eurotiomycetidae</taxon>
        <taxon>Eurotiales</taxon>
        <taxon>Trichocomaceae</taxon>
        <taxon>Talaromyces</taxon>
        <taxon>Talaromyces sect. Islandici</taxon>
    </lineage>
</organism>
<dbReference type="Pfam" id="PF05978">
    <property type="entry name" value="UNC-93"/>
    <property type="match status" value="1"/>
</dbReference>
<evidence type="ECO:0000256" key="3">
    <source>
        <dbReference type="ARBA" id="ARBA00022989"/>
    </source>
</evidence>